<dbReference type="PROSITE" id="PS50949">
    <property type="entry name" value="HTH_GNTR"/>
    <property type="match status" value="1"/>
</dbReference>
<sequence length="261" mass="28366">MTAVPMAAPRRDGWTSMRLTEVKTQRAFEAISSQITERIRRGELRAGDRLPNERELADAFAVSRHAVREALRSMESVGLLHLRKGATGGAFVSGGRPEAVAEAMRGMFYVGGISLAELTEARLEIETAVLRLVCGRLDEAGLALLEDNVAAAERATEAGDNAAKVTLNIRFHELLATLTGNTVLVVMMKALLDILREFAQRAGPVTQMDVIASRRRLLRHLRAGRQDSAVAELVRCLRAVHRHYLGALKGRGAAAPGMPGR</sequence>
<evidence type="ECO:0000256" key="2">
    <source>
        <dbReference type="ARBA" id="ARBA00023125"/>
    </source>
</evidence>
<keyword evidence="3" id="KW-0804">Transcription</keyword>
<dbReference type="SUPFAM" id="SSF46785">
    <property type="entry name" value="Winged helix' DNA-binding domain"/>
    <property type="match status" value="1"/>
</dbReference>
<organism evidence="5 6">
    <name type="scientific">Teichococcus rhizosphaerae</name>
    <dbReference type="NCBI Taxonomy" id="1335062"/>
    <lineage>
        <taxon>Bacteria</taxon>
        <taxon>Pseudomonadati</taxon>
        <taxon>Pseudomonadota</taxon>
        <taxon>Alphaproteobacteria</taxon>
        <taxon>Acetobacterales</taxon>
        <taxon>Roseomonadaceae</taxon>
        <taxon>Roseomonas</taxon>
    </lineage>
</organism>
<accession>A0A2C7A2N5</accession>
<dbReference type="InterPro" id="IPR000524">
    <property type="entry name" value="Tscrpt_reg_HTH_GntR"/>
</dbReference>
<dbReference type="PANTHER" id="PTHR43537">
    <property type="entry name" value="TRANSCRIPTIONAL REGULATOR, GNTR FAMILY"/>
    <property type="match status" value="1"/>
</dbReference>
<dbReference type="SMART" id="SM00345">
    <property type="entry name" value="HTH_GNTR"/>
    <property type="match status" value="1"/>
</dbReference>
<dbReference type="GO" id="GO:0003677">
    <property type="term" value="F:DNA binding"/>
    <property type="evidence" value="ECO:0007669"/>
    <property type="project" value="UniProtKB-KW"/>
</dbReference>
<comment type="caution">
    <text evidence="5">The sequence shown here is derived from an EMBL/GenBank/DDBJ whole genome shotgun (WGS) entry which is preliminary data.</text>
</comment>
<evidence type="ECO:0000313" key="5">
    <source>
        <dbReference type="EMBL" id="PHK94328.1"/>
    </source>
</evidence>
<dbReference type="InterPro" id="IPR008920">
    <property type="entry name" value="TF_FadR/GntR_C"/>
</dbReference>
<dbReference type="GO" id="GO:0003700">
    <property type="term" value="F:DNA-binding transcription factor activity"/>
    <property type="evidence" value="ECO:0007669"/>
    <property type="project" value="InterPro"/>
</dbReference>
<gene>
    <name evidence="5" type="ORF">CR162_13640</name>
</gene>
<dbReference type="Pfam" id="PF07729">
    <property type="entry name" value="FCD"/>
    <property type="match status" value="1"/>
</dbReference>
<dbReference type="InterPro" id="IPR036388">
    <property type="entry name" value="WH-like_DNA-bd_sf"/>
</dbReference>
<evidence type="ECO:0000256" key="3">
    <source>
        <dbReference type="ARBA" id="ARBA00023163"/>
    </source>
</evidence>
<dbReference type="SMART" id="SM00895">
    <property type="entry name" value="FCD"/>
    <property type="match status" value="1"/>
</dbReference>
<feature type="domain" description="HTH gntR-type" evidence="4">
    <location>
        <begin position="25"/>
        <end position="95"/>
    </location>
</feature>
<dbReference type="Gene3D" id="1.20.120.530">
    <property type="entry name" value="GntR ligand-binding domain-like"/>
    <property type="match status" value="1"/>
</dbReference>
<evidence type="ECO:0000313" key="6">
    <source>
        <dbReference type="Proteomes" id="UP000223527"/>
    </source>
</evidence>
<dbReference type="Pfam" id="PF00392">
    <property type="entry name" value="GntR"/>
    <property type="match status" value="1"/>
</dbReference>
<protein>
    <submittedName>
        <fullName evidence="5">GntR family transcriptional regulator</fullName>
    </submittedName>
</protein>
<dbReference type="PRINTS" id="PR00035">
    <property type="entry name" value="HTHGNTR"/>
</dbReference>
<proteinExistence type="predicted"/>
<name>A0A2C7A2N5_9PROT</name>
<keyword evidence="1" id="KW-0805">Transcription regulation</keyword>
<dbReference type="CDD" id="cd07377">
    <property type="entry name" value="WHTH_GntR"/>
    <property type="match status" value="1"/>
</dbReference>
<dbReference type="Gene3D" id="1.10.10.10">
    <property type="entry name" value="Winged helix-like DNA-binding domain superfamily/Winged helix DNA-binding domain"/>
    <property type="match status" value="1"/>
</dbReference>
<keyword evidence="2" id="KW-0238">DNA-binding</keyword>
<keyword evidence="6" id="KW-1185">Reference proteome</keyword>
<dbReference type="InterPro" id="IPR011711">
    <property type="entry name" value="GntR_C"/>
</dbReference>
<dbReference type="SUPFAM" id="SSF48008">
    <property type="entry name" value="GntR ligand-binding domain-like"/>
    <property type="match status" value="1"/>
</dbReference>
<evidence type="ECO:0000256" key="1">
    <source>
        <dbReference type="ARBA" id="ARBA00023015"/>
    </source>
</evidence>
<dbReference type="InterPro" id="IPR036390">
    <property type="entry name" value="WH_DNA-bd_sf"/>
</dbReference>
<dbReference type="Proteomes" id="UP000223527">
    <property type="component" value="Unassembled WGS sequence"/>
</dbReference>
<dbReference type="PANTHER" id="PTHR43537:SF5">
    <property type="entry name" value="UXU OPERON TRANSCRIPTIONAL REGULATOR"/>
    <property type="match status" value="1"/>
</dbReference>
<dbReference type="AlphaFoldDB" id="A0A2C7A2N5"/>
<dbReference type="EMBL" id="PDNU01000027">
    <property type="protein sequence ID" value="PHK94328.1"/>
    <property type="molecule type" value="Genomic_DNA"/>
</dbReference>
<dbReference type="OrthoDB" id="9812645at2"/>
<evidence type="ECO:0000259" key="4">
    <source>
        <dbReference type="PROSITE" id="PS50949"/>
    </source>
</evidence>
<reference evidence="5 6" key="1">
    <citation type="submission" date="2017-10" db="EMBL/GenBank/DDBJ databases">
        <authorList>
            <person name="Banno H."/>
            <person name="Chua N.-H."/>
        </authorList>
    </citation>
    <scope>NUCLEOTIDE SEQUENCE [LARGE SCALE GENOMIC DNA]</scope>
    <source>
        <strain evidence="5 6">YW11</strain>
    </source>
</reference>